<name>A0A844G3T1_9BACT</name>
<gene>
    <name evidence="1" type="ORF">FYJ85_11080</name>
</gene>
<sequence length="102" mass="11461">MKRVILLVATMMLLAGCGRDTLNGSSEDAFKSSLQKMTQKLSEDDRKKVAATITMMIMQETGPAALQGKAIDMNEVCKKFDGMTLSDIMKKYDEFQERFRAK</sequence>
<keyword evidence="2" id="KW-1185">Reference proteome</keyword>
<dbReference type="PROSITE" id="PS51257">
    <property type="entry name" value="PROKAR_LIPOPROTEIN"/>
    <property type="match status" value="1"/>
</dbReference>
<dbReference type="Proteomes" id="UP000435649">
    <property type="component" value="Unassembled WGS sequence"/>
</dbReference>
<comment type="caution">
    <text evidence="1">The sequence shown here is derived from an EMBL/GenBank/DDBJ whole genome shotgun (WGS) entry which is preliminary data.</text>
</comment>
<organism evidence="1 2">
    <name type="scientific">Victivallis lenta</name>
    <dbReference type="NCBI Taxonomy" id="2606640"/>
    <lineage>
        <taxon>Bacteria</taxon>
        <taxon>Pseudomonadati</taxon>
        <taxon>Lentisphaerota</taxon>
        <taxon>Lentisphaeria</taxon>
        <taxon>Victivallales</taxon>
        <taxon>Victivallaceae</taxon>
        <taxon>Victivallis</taxon>
    </lineage>
</organism>
<proteinExistence type="predicted"/>
<dbReference type="RefSeq" id="WP_154418552.1">
    <property type="nucleotide sequence ID" value="NZ_VUNS01000011.1"/>
</dbReference>
<dbReference type="InterPro" id="IPR046516">
    <property type="entry name" value="DUF6694"/>
</dbReference>
<evidence type="ECO:0000313" key="1">
    <source>
        <dbReference type="EMBL" id="MST97582.1"/>
    </source>
</evidence>
<evidence type="ECO:0000313" key="2">
    <source>
        <dbReference type="Proteomes" id="UP000435649"/>
    </source>
</evidence>
<accession>A0A844G3T1</accession>
<evidence type="ECO:0008006" key="3">
    <source>
        <dbReference type="Google" id="ProtNLM"/>
    </source>
</evidence>
<dbReference type="EMBL" id="VUNS01000011">
    <property type="protein sequence ID" value="MST97582.1"/>
    <property type="molecule type" value="Genomic_DNA"/>
</dbReference>
<reference evidence="1 2" key="1">
    <citation type="submission" date="2019-08" db="EMBL/GenBank/DDBJ databases">
        <title>In-depth cultivation of the pig gut microbiome towards novel bacterial diversity and tailored functional studies.</title>
        <authorList>
            <person name="Wylensek D."/>
            <person name="Hitch T.C.A."/>
            <person name="Clavel T."/>
        </authorList>
    </citation>
    <scope>NUCLEOTIDE SEQUENCE [LARGE SCALE GENOMIC DNA]</scope>
    <source>
        <strain evidence="1 2">BBE-744-WT-12</strain>
    </source>
</reference>
<dbReference type="Pfam" id="PF20404">
    <property type="entry name" value="DUF6694"/>
    <property type="match status" value="1"/>
</dbReference>
<dbReference type="AlphaFoldDB" id="A0A844G3T1"/>
<protein>
    <recommendedName>
        <fullName evidence="3">Lipoprotein</fullName>
    </recommendedName>
</protein>